<keyword evidence="1" id="KW-1133">Transmembrane helix</keyword>
<keyword evidence="3" id="KW-1185">Reference proteome</keyword>
<dbReference type="AlphaFoldDB" id="A0A371IRC3"/>
<keyword evidence="1" id="KW-0812">Transmembrane</keyword>
<dbReference type="RefSeq" id="WP_095406754.1">
    <property type="nucleotide sequence ID" value="NZ_NOJZ02000020.1"/>
</dbReference>
<protein>
    <submittedName>
        <fullName evidence="2">Uncharacterized protein</fullName>
    </submittedName>
</protein>
<accession>A0A371IRC3</accession>
<name>A0A371IRC3_9FIRM</name>
<evidence type="ECO:0000313" key="3">
    <source>
        <dbReference type="Proteomes" id="UP000243494"/>
    </source>
</evidence>
<comment type="caution">
    <text evidence="2">The sequence shown here is derived from an EMBL/GenBank/DDBJ whole genome shotgun (WGS) entry which is preliminary data.</text>
</comment>
<dbReference type="Proteomes" id="UP000243494">
    <property type="component" value="Unassembled WGS sequence"/>
</dbReference>
<evidence type="ECO:0000313" key="2">
    <source>
        <dbReference type="EMBL" id="RDY23031.1"/>
    </source>
</evidence>
<sequence>MYLSGILVLVSSINIFTNENKNKLFKFINVIILLLNIIILLSGLKIAGNTILDVTLLFSALGLMSSYFI</sequence>
<organism evidence="2 3">
    <name type="scientific">Romboutsia maritimum</name>
    <dbReference type="NCBI Taxonomy" id="2020948"/>
    <lineage>
        <taxon>Bacteria</taxon>
        <taxon>Bacillati</taxon>
        <taxon>Bacillota</taxon>
        <taxon>Clostridia</taxon>
        <taxon>Peptostreptococcales</taxon>
        <taxon>Peptostreptococcaceae</taxon>
        <taxon>Romboutsia</taxon>
    </lineage>
</organism>
<keyword evidence="1" id="KW-0472">Membrane</keyword>
<reference evidence="2 3" key="1">
    <citation type="journal article" date="2017" name="Genome Announc.">
        <title>Draft Genome Sequence of Romboutsia maritimum sp. nov. Strain CCRI-22766(T), Isolated from Coastal Estuarine Mud.</title>
        <authorList>
            <person name="Maheux A.F."/>
            <person name="Boudreau D.K."/>
            <person name="Berube E."/>
            <person name="Boissinot M."/>
            <person name="Raymond F."/>
            <person name="Brodeur S."/>
            <person name="Corbeil J."/>
            <person name="Brightwell G."/>
            <person name="Broda D."/>
            <person name="Omar R.F."/>
            <person name="Bergeron M.G."/>
        </authorList>
    </citation>
    <scope>NUCLEOTIDE SEQUENCE [LARGE SCALE GENOMIC DNA]</scope>
    <source>
        <strain evidence="2 3">CCRI-22766</strain>
    </source>
</reference>
<evidence type="ECO:0000256" key="1">
    <source>
        <dbReference type="SAM" id="Phobius"/>
    </source>
</evidence>
<dbReference type="EMBL" id="NOJZ02000020">
    <property type="protein sequence ID" value="RDY23031.1"/>
    <property type="molecule type" value="Genomic_DNA"/>
</dbReference>
<feature type="transmembrane region" description="Helical" evidence="1">
    <location>
        <begin position="27"/>
        <end position="44"/>
    </location>
</feature>
<proteinExistence type="predicted"/>
<gene>
    <name evidence="2" type="ORF">CHF27_010140</name>
</gene>